<dbReference type="GO" id="GO:0005737">
    <property type="term" value="C:cytoplasm"/>
    <property type="evidence" value="ECO:0007669"/>
    <property type="project" value="TreeGrafter"/>
</dbReference>
<proteinExistence type="inferred from homology"/>
<dbReference type="Pfam" id="PF13302">
    <property type="entry name" value="Acetyltransf_3"/>
    <property type="match status" value="1"/>
</dbReference>
<evidence type="ECO:0000256" key="1">
    <source>
        <dbReference type="ARBA" id="ARBA00022679"/>
    </source>
</evidence>
<organism evidence="5 6">
    <name type="scientific">Tianweitania populi</name>
    <dbReference type="NCBI Taxonomy" id="1607949"/>
    <lineage>
        <taxon>Bacteria</taxon>
        <taxon>Pseudomonadati</taxon>
        <taxon>Pseudomonadota</taxon>
        <taxon>Alphaproteobacteria</taxon>
        <taxon>Hyphomicrobiales</taxon>
        <taxon>Phyllobacteriaceae</taxon>
        <taxon>Tianweitania</taxon>
    </lineage>
</organism>
<dbReference type="Proteomes" id="UP000630142">
    <property type="component" value="Unassembled WGS sequence"/>
</dbReference>
<sequence>MLALPFAQKATPVLKGERITLRLPVGRDYEQWAALRQASRSFLEPWEPLWSVDELERSGWRYRLERNRTEFKTGSGIGFLVIDNAENRVTGGITMGNIRRGVAQTCQIGYWMGENYSGRGYMLDALNLVIPFAFRELRLHRIEAACIPSNARSVRVLEKAGFTREGLARSYLRINGAWQDHLLYGLVCDDARS</sequence>
<feature type="domain" description="N-acetyltransferase" evidence="4">
    <location>
        <begin position="33"/>
        <end position="189"/>
    </location>
</feature>
<dbReference type="Gene3D" id="3.40.630.30">
    <property type="match status" value="1"/>
</dbReference>
<dbReference type="InterPro" id="IPR016181">
    <property type="entry name" value="Acyl_CoA_acyltransferase"/>
</dbReference>
<evidence type="ECO:0000256" key="2">
    <source>
        <dbReference type="ARBA" id="ARBA00023315"/>
    </source>
</evidence>
<dbReference type="PANTHER" id="PTHR43792">
    <property type="entry name" value="GNAT FAMILY, PUTATIVE (AFU_ORTHOLOGUE AFUA_3G00765)-RELATED-RELATED"/>
    <property type="match status" value="1"/>
</dbReference>
<keyword evidence="2" id="KW-0012">Acyltransferase</keyword>
<evidence type="ECO:0000256" key="3">
    <source>
        <dbReference type="ARBA" id="ARBA00038502"/>
    </source>
</evidence>
<dbReference type="AlphaFoldDB" id="A0A8J3DKV7"/>
<dbReference type="RefSeq" id="WP_189501154.1">
    <property type="nucleotide sequence ID" value="NZ_BMZQ01000001.1"/>
</dbReference>
<comment type="caution">
    <text evidence="5">The sequence shown here is derived from an EMBL/GenBank/DDBJ whole genome shotgun (WGS) entry which is preliminary data.</text>
</comment>
<evidence type="ECO:0000313" key="6">
    <source>
        <dbReference type="Proteomes" id="UP000630142"/>
    </source>
</evidence>
<dbReference type="SUPFAM" id="SSF55729">
    <property type="entry name" value="Acyl-CoA N-acyltransferases (Nat)"/>
    <property type="match status" value="1"/>
</dbReference>
<comment type="similarity">
    <text evidence="3">Belongs to the acetyltransferase family. RimJ subfamily.</text>
</comment>
<dbReference type="PANTHER" id="PTHR43792:SF8">
    <property type="entry name" value="[RIBOSOMAL PROTEIN US5]-ALANINE N-ACETYLTRANSFERASE"/>
    <property type="match status" value="1"/>
</dbReference>
<name>A0A8J3DKV7_9HYPH</name>
<dbReference type="PROSITE" id="PS51186">
    <property type="entry name" value="GNAT"/>
    <property type="match status" value="1"/>
</dbReference>
<protein>
    <submittedName>
        <fullName evidence="5">Ribosomal-protein-alanine N-acetyltransferase</fullName>
    </submittedName>
</protein>
<evidence type="ECO:0000313" key="5">
    <source>
        <dbReference type="EMBL" id="GHD06002.1"/>
    </source>
</evidence>
<dbReference type="InterPro" id="IPR000182">
    <property type="entry name" value="GNAT_dom"/>
</dbReference>
<reference evidence="5" key="1">
    <citation type="journal article" date="2014" name="Int. J. Syst. Evol. Microbiol.">
        <title>Complete genome sequence of Corynebacterium casei LMG S-19264T (=DSM 44701T), isolated from a smear-ripened cheese.</title>
        <authorList>
            <consortium name="US DOE Joint Genome Institute (JGI-PGF)"/>
            <person name="Walter F."/>
            <person name="Albersmeier A."/>
            <person name="Kalinowski J."/>
            <person name="Ruckert C."/>
        </authorList>
    </citation>
    <scope>NUCLEOTIDE SEQUENCE</scope>
    <source>
        <strain evidence="5">KCTC 42249</strain>
    </source>
</reference>
<dbReference type="GO" id="GO:0008999">
    <property type="term" value="F:protein-N-terminal-alanine acetyltransferase activity"/>
    <property type="evidence" value="ECO:0007669"/>
    <property type="project" value="TreeGrafter"/>
</dbReference>
<reference evidence="5" key="2">
    <citation type="submission" date="2020-09" db="EMBL/GenBank/DDBJ databases">
        <authorList>
            <person name="Sun Q."/>
            <person name="Kim S."/>
        </authorList>
    </citation>
    <scope>NUCLEOTIDE SEQUENCE</scope>
    <source>
        <strain evidence="5">KCTC 42249</strain>
    </source>
</reference>
<keyword evidence="6" id="KW-1185">Reference proteome</keyword>
<dbReference type="EMBL" id="BMZQ01000001">
    <property type="protein sequence ID" value="GHD06002.1"/>
    <property type="molecule type" value="Genomic_DNA"/>
</dbReference>
<dbReference type="InterPro" id="IPR051531">
    <property type="entry name" value="N-acetyltransferase"/>
</dbReference>
<gene>
    <name evidence="5" type="ORF">GCM10016234_02850</name>
</gene>
<accession>A0A8J3DKV7</accession>
<evidence type="ECO:0000259" key="4">
    <source>
        <dbReference type="PROSITE" id="PS51186"/>
    </source>
</evidence>
<keyword evidence="1" id="KW-0808">Transferase</keyword>